<dbReference type="Gene3D" id="3.90.330.10">
    <property type="entry name" value="Nitrile hydratase alpha /Thiocyanate hydrolase gamma"/>
    <property type="match status" value="2"/>
</dbReference>
<evidence type="ECO:0000259" key="2">
    <source>
        <dbReference type="Pfam" id="PF02979"/>
    </source>
</evidence>
<proteinExistence type="predicted"/>
<dbReference type="EMBL" id="CP048209">
    <property type="protein sequence ID" value="QHT60879.1"/>
    <property type="molecule type" value="Genomic_DNA"/>
</dbReference>
<dbReference type="InterPro" id="IPR004232">
    <property type="entry name" value="CN_Hdrtase_a/SCN_Hdrlase_g"/>
</dbReference>
<evidence type="ECO:0000256" key="1">
    <source>
        <dbReference type="ARBA" id="ARBA00022723"/>
    </source>
</evidence>
<sequence>MTNPTNDSIKEQIIAKAWSDPAFKAALIADPKSALKAHFNIEVPDSMELVVAEETANRVLLVIPPNPALNAAQANNVEVTW</sequence>
<dbReference type="GO" id="GO:0046914">
    <property type="term" value="F:transition metal ion binding"/>
    <property type="evidence" value="ECO:0007669"/>
    <property type="project" value="InterPro"/>
</dbReference>
<gene>
    <name evidence="3" type="ORF">GXP70_13595</name>
</gene>
<reference evidence="3 4" key="1">
    <citation type="submission" date="2020-01" db="EMBL/GenBank/DDBJ databases">
        <title>Paenibacillus sp. nov., isolated from tomato rhizosphere.</title>
        <authorList>
            <person name="Weon H.-Y."/>
            <person name="Lee S.A."/>
        </authorList>
    </citation>
    <scope>NUCLEOTIDE SEQUENCE [LARGE SCALE GENOMIC DNA]</scope>
    <source>
        <strain evidence="3 4">12200R-189</strain>
    </source>
</reference>
<keyword evidence="4" id="KW-1185">Reference proteome</keyword>
<dbReference type="AlphaFoldDB" id="A0A6C0G0Y7"/>
<dbReference type="KEGG" id="plyc:GXP70_13595"/>
<dbReference type="Proteomes" id="UP000476064">
    <property type="component" value="Chromosome"/>
</dbReference>
<accession>A0A6C0G0Y7</accession>
<evidence type="ECO:0000313" key="3">
    <source>
        <dbReference type="EMBL" id="QHT60879.1"/>
    </source>
</evidence>
<protein>
    <submittedName>
        <fullName evidence="3">NHLP leader peptide family natural product</fullName>
    </submittedName>
</protein>
<dbReference type="InterPro" id="IPR036648">
    <property type="entry name" value="CN_Hdrase_a/SCN_Hdrase_g_sf"/>
</dbReference>
<dbReference type="InterPro" id="IPR022513">
    <property type="entry name" value="TOMM_pelo"/>
</dbReference>
<feature type="domain" description="Nitrile hydratase alpha/Thiocyanate hydrolase gamma" evidence="2">
    <location>
        <begin position="11"/>
        <end position="63"/>
    </location>
</feature>
<organism evidence="3 4">
    <name type="scientific">Paenibacillus lycopersici</name>
    <dbReference type="NCBI Taxonomy" id="2704462"/>
    <lineage>
        <taxon>Bacteria</taxon>
        <taxon>Bacillati</taxon>
        <taxon>Bacillota</taxon>
        <taxon>Bacilli</taxon>
        <taxon>Bacillales</taxon>
        <taxon>Paenibacillaceae</taxon>
        <taxon>Paenibacillus</taxon>
    </lineage>
</organism>
<dbReference type="NCBIfam" id="TIGR03793">
    <property type="entry name" value="leader_NHLP"/>
    <property type="match status" value="1"/>
</dbReference>
<dbReference type="RefSeq" id="WP_162357318.1">
    <property type="nucleotide sequence ID" value="NZ_CP048209.1"/>
</dbReference>
<name>A0A6C0G0Y7_9BACL</name>
<evidence type="ECO:0000313" key="4">
    <source>
        <dbReference type="Proteomes" id="UP000476064"/>
    </source>
</evidence>
<dbReference type="SUPFAM" id="SSF56209">
    <property type="entry name" value="Nitrile hydratase alpha chain"/>
    <property type="match status" value="1"/>
</dbReference>
<dbReference type="GO" id="GO:0003824">
    <property type="term" value="F:catalytic activity"/>
    <property type="evidence" value="ECO:0007669"/>
    <property type="project" value="InterPro"/>
</dbReference>
<dbReference type="Pfam" id="PF02979">
    <property type="entry name" value="NHase_alpha"/>
    <property type="match status" value="1"/>
</dbReference>
<keyword evidence="1" id="KW-0479">Metal-binding</keyword>